<evidence type="ECO:0000313" key="3">
    <source>
        <dbReference type="Proteomes" id="UP000594681"/>
    </source>
</evidence>
<keyword evidence="3" id="KW-1185">Reference proteome</keyword>
<evidence type="ECO:0000313" key="2">
    <source>
        <dbReference type="EMBL" id="QPK80336.1"/>
    </source>
</evidence>
<accession>A0A7T0KH48</accession>
<sequence length="138" mass="15564">MPEYAGDGTSKVFPGEPLPKDLNRAVAHVLYGWRDTPLKGGMWVKHSEDSRMGHTWDSQRAKASKFPKSWSNQKIADAVVETLENPEYFKSGKTRRTVWREIEGTIVKVEYNVIPGGRVIFGTAYPCELEKGADKHVD</sequence>
<proteinExistence type="predicted"/>
<evidence type="ECO:0000259" key="1">
    <source>
        <dbReference type="Pfam" id="PF14436"/>
    </source>
</evidence>
<dbReference type="EMBL" id="CP064954">
    <property type="protein sequence ID" value="QPK80336.1"/>
    <property type="molecule type" value="Genomic_DNA"/>
</dbReference>
<dbReference type="AlphaFoldDB" id="A0A7T0KH48"/>
<feature type="domain" description="Bacterial EndoU nuclease" evidence="1">
    <location>
        <begin position="37"/>
        <end position="126"/>
    </location>
</feature>
<dbReference type="Proteomes" id="UP000594681">
    <property type="component" value="Chromosome"/>
</dbReference>
<protein>
    <submittedName>
        <fullName evidence="2">EndoU domain-containing protein</fullName>
    </submittedName>
</protein>
<dbReference type="Pfam" id="PF14436">
    <property type="entry name" value="EndoU_bacteria"/>
    <property type="match status" value="1"/>
</dbReference>
<dbReference type="KEGG" id="cliz:G7Y31_06705"/>
<dbReference type="GO" id="GO:0004519">
    <property type="term" value="F:endonuclease activity"/>
    <property type="evidence" value="ECO:0007669"/>
    <property type="project" value="InterPro"/>
</dbReference>
<reference evidence="2 3" key="1">
    <citation type="submission" date="2020-11" db="EMBL/GenBank/DDBJ databases">
        <title>Corynebacterium sp. ZJ-599.</title>
        <authorList>
            <person name="Zhou J."/>
        </authorList>
    </citation>
    <scope>NUCLEOTIDE SEQUENCE [LARGE SCALE GENOMIC DNA]</scope>
    <source>
        <strain evidence="2 3">ZJ-599</strain>
    </source>
</reference>
<dbReference type="InterPro" id="IPR029501">
    <property type="entry name" value="EndoU_bac"/>
</dbReference>
<name>A0A7T0KH48_9CORY</name>
<gene>
    <name evidence="2" type="ORF">G7Y31_06705</name>
</gene>
<organism evidence="2 3">
    <name type="scientific">Corynebacterium lizhenjunii</name>
    <dbReference type="NCBI Taxonomy" id="2709394"/>
    <lineage>
        <taxon>Bacteria</taxon>
        <taxon>Bacillati</taxon>
        <taxon>Actinomycetota</taxon>
        <taxon>Actinomycetes</taxon>
        <taxon>Mycobacteriales</taxon>
        <taxon>Corynebacteriaceae</taxon>
        <taxon>Corynebacterium</taxon>
    </lineage>
</organism>